<gene>
    <name evidence="2" type="ORF">GCM10020221_28810</name>
</gene>
<comment type="caution">
    <text evidence="2">The sequence shown here is derived from an EMBL/GenBank/DDBJ whole genome shotgun (WGS) entry which is preliminary data.</text>
</comment>
<feature type="region of interest" description="Disordered" evidence="1">
    <location>
        <begin position="1"/>
        <end position="25"/>
    </location>
</feature>
<evidence type="ECO:0000313" key="3">
    <source>
        <dbReference type="Proteomes" id="UP001501102"/>
    </source>
</evidence>
<sequence length="62" mass="6564">MSGSATSQRVRPRHQGLADPLLQGDEQLADPVEVPFQLPWFGADVPAGVGEGERKVVPDVGV</sequence>
<name>A0ABN3WXT2_STRTU</name>
<protein>
    <submittedName>
        <fullName evidence="2">Uncharacterized protein</fullName>
    </submittedName>
</protein>
<accession>A0ABN3WXT2</accession>
<evidence type="ECO:0000313" key="2">
    <source>
        <dbReference type="EMBL" id="GAA2931234.1"/>
    </source>
</evidence>
<keyword evidence="3" id="KW-1185">Reference proteome</keyword>
<proteinExistence type="predicted"/>
<dbReference type="EMBL" id="BAAAXZ010000110">
    <property type="protein sequence ID" value="GAA2931234.1"/>
    <property type="molecule type" value="Genomic_DNA"/>
</dbReference>
<dbReference type="Proteomes" id="UP001501102">
    <property type="component" value="Unassembled WGS sequence"/>
</dbReference>
<evidence type="ECO:0000256" key="1">
    <source>
        <dbReference type="SAM" id="MobiDB-lite"/>
    </source>
</evidence>
<organism evidence="2 3">
    <name type="scientific">Streptomyces thioluteus</name>
    <dbReference type="NCBI Taxonomy" id="66431"/>
    <lineage>
        <taxon>Bacteria</taxon>
        <taxon>Bacillati</taxon>
        <taxon>Actinomycetota</taxon>
        <taxon>Actinomycetes</taxon>
        <taxon>Kitasatosporales</taxon>
        <taxon>Streptomycetaceae</taxon>
        <taxon>Streptomyces</taxon>
    </lineage>
</organism>
<reference evidence="2 3" key="1">
    <citation type="journal article" date="2019" name="Int. J. Syst. Evol. Microbiol.">
        <title>The Global Catalogue of Microorganisms (GCM) 10K type strain sequencing project: providing services to taxonomists for standard genome sequencing and annotation.</title>
        <authorList>
            <consortium name="The Broad Institute Genomics Platform"/>
            <consortium name="The Broad Institute Genome Sequencing Center for Infectious Disease"/>
            <person name="Wu L."/>
            <person name="Ma J."/>
        </authorList>
    </citation>
    <scope>NUCLEOTIDE SEQUENCE [LARGE SCALE GENOMIC DNA]</scope>
    <source>
        <strain evidence="2 3">JCM 4087</strain>
    </source>
</reference>